<dbReference type="EMBL" id="AYYZ01000029">
    <property type="protein sequence ID" value="KRM51692.1"/>
    <property type="molecule type" value="Genomic_DNA"/>
</dbReference>
<name>A0A0R1ZLL0_9LACO</name>
<dbReference type="SUPFAM" id="SSF63411">
    <property type="entry name" value="LuxS/MPP-like metallohydrolase"/>
    <property type="match status" value="2"/>
</dbReference>
<comment type="caution">
    <text evidence="2">The sequence shown here is derived from an EMBL/GenBank/DDBJ whole genome shotgun (WGS) entry which is preliminary data.</text>
</comment>
<evidence type="ECO:0000313" key="2">
    <source>
        <dbReference type="EMBL" id="KRM51692.1"/>
    </source>
</evidence>
<dbReference type="InterPro" id="IPR011249">
    <property type="entry name" value="Metalloenz_LuxS/M16"/>
</dbReference>
<dbReference type="STRING" id="1423820.FC64_GL000879"/>
<gene>
    <name evidence="2" type="ORF">FC64_GL000879</name>
</gene>
<dbReference type="AlphaFoldDB" id="A0A0R1ZLL0"/>
<organism evidence="2 3">
    <name type="scientific">Ligilactobacillus araffinosus DSM 20653</name>
    <dbReference type="NCBI Taxonomy" id="1423820"/>
    <lineage>
        <taxon>Bacteria</taxon>
        <taxon>Bacillati</taxon>
        <taxon>Bacillota</taxon>
        <taxon>Bacilli</taxon>
        <taxon>Lactobacillales</taxon>
        <taxon>Lactobacillaceae</taxon>
        <taxon>Ligilactobacillus</taxon>
    </lineage>
</organism>
<keyword evidence="3" id="KW-1185">Reference proteome</keyword>
<sequence length="430" mass="49043">MKSEFNYELKPGIKVRFIQSKQFKSVQMMVSFIHELKNKRELASRTLLAGILESSSAAYPNQHAITLKLAELYGATFGANTEVEGNLNLLNFVYSFVAPEYLKAGQSLLDESIDFLNQIIFHPRMEKGMFKPEVFERQRMNLKTYIQGIVDNKQSEALVNVQRSYFDDPIQQNTPYGTETDYQELTNQDIVAAYDQMLRRDQVQITVMGDLDLDFLKHSLSKFEFQESARETLHEICYSQAVKNQVKVQTKNESVQQSKLDLIYHLPIDAHQDRMFYAAVVMNAFLGGSPQSLLFQNVREKASMAYYAESSYSSLRSMVLIQTGIQATNHDSVLTLIKEQIAALQQGDFSVEQLAKIKIELINERQRMQDSPASNLEQAVLSELLDRPLDYKTQRNGIQAVTKQDVVAAASQLKLQTEFFLKGEMANGNY</sequence>
<dbReference type="PATRIC" id="fig|1423820.4.peg.901"/>
<dbReference type="PANTHER" id="PTHR11851:SF186">
    <property type="entry name" value="INACTIVE METALLOPROTEASE YMFF-RELATED"/>
    <property type="match status" value="1"/>
</dbReference>
<proteinExistence type="predicted"/>
<reference evidence="2 3" key="1">
    <citation type="journal article" date="2015" name="Genome Announc.">
        <title>Expanding the biotechnology potential of lactobacilli through comparative genomics of 213 strains and associated genera.</title>
        <authorList>
            <person name="Sun Z."/>
            <person name="Harris H.M."/>
            <person name="McCann A."/>
            <person name="Guo C."/>
            <person name="Argimon S."/>
            <person name="Zhang W."/>
            <person name="Yang X."/>
            <person name="Jeffery I.B."/>
            <person name="Cooney J.C."/>
            <person name="Kagawa T.F."/>
            <person name="Liu W."/>
            <person name="Song Y."/>
            <person name="Salvetti E."/>
            <person name="Wrobel A."/>
            <person name="Rasinkangas P."/>
            <person name="Parkhill J."/>
            <person name="Rea M.C."/>
            <person name="O'Sullivan O."/>
            <person name="Ritari J."/>
            <person name="Douillard F.P."/>
            <person name="Paul Ross R."/>
            <person name="Yang R."/>
            <person name="Briner A.E."/>
            <person name="Felis G.E."/>
            <person name="de Vos W.M."/>
            <person name="Barrangou R."/>
            <person name="Klaenhammer T.R."/>
            <person name="Caufield P.W."/>
            <person name="Cui Y."/>
            <person name="Zhang H."/>
            <person name="O'Toole P.W."/>
        </authorList>
    </citation>
    <scope>NUCLEOTIDE SEQUENCE [LARGE SCALE GENOMIC DNA]</scope>
    <source>
        <strain evidence="2 3">DSM 20653</strain>
    </source>
</reference>
<evidence type="ECO:0000313" key="3">
    <source>
        <dbReference type="Proteomes" id="UP000051291"/>
    </source>
</evidence>
<dbReference type="InterPro" id="IPR007863">
    <property type="entry name" value="Peptidase_M16_C"/>
</dbReference>
<dbReference type="PANTHER" id="PTHR11851">
    <property type="entry name" value="METALLOPROTEASE"/>
    <property type="match status" value="1"/>
</dbReference>
<dbReference type="Pfam" id="PF05193">
    <property type="entry name" value="Peptidase_M16_C"/>
    <property type="match status" value="1"/>
</dbReference>
<dbReference type="NCBIfam" id="NF047422">
    <property type="entry name" value="YfmF_fam"/>
    <property type="match status" value="1"/>
</dbReference>
<evidence type="ECO:0000259" key="1">
    <source>
        <dbReference type="Pfam" id="PF05193"/>
    </source>
</evidence>
<feature type="domain" description="Peptidase M16 C-terminal" evidence="1">
    <location>
        <begin position="185"/>
        <end position="360"/>
    </location>
</feature>
<accession>A0A0R1ZLL0</accession>
<protein>
    <submittedName>
        <fullName evidence="2">M16 family peptidase</fullName>
    </submittedName>
</protein>
<dbReference type="RefSeq" id="WP_057906751.1">
    <property type="nucleotide sequence ID" value="NZ_AYYZ01000029.1"/>
</dbReference>
<dbReference type="GO" id="GO:0046872">
    <property type="term" value="F:metal ion binding"/>
    <property type="evidence" value="ECO:0007669"/>
    <property type="project" value="InterPro"/>
</dbReference>
<dbReference type="Proteomes" id="UP000051291">
    <property type="component" value="Unassembled WGS sequence"/>
</dbReference>
<dbReference type="Gene3D" id="3.30.830.10">
    <property type="entry name" value="Metalloenzyme, LuxS/M16 peptidase-like"/>
    <property type="match status" value="2"/>
</dbReference>
<dbReference type="InterPro" id="IPR050361">
    <property type="entry name" value="MPP/UQCRC_Complex"/>
</dbReference>